<dbReference type="AlphaFoldDB" id="A0AA40K1I7"/>
<comment type="caution">
    <text evidence="1">The sequence shown here is derived from an EMBL/GenBank/DDBJ whole genome shotgun (WGS) entry which is preliminary data.</text>
</comment>
<evidence type="ECO:0000313" key="1">
    <source>
        <dbReference type="EMBL" id="KAK0742411.1"/>
    </source>
</evidence>
<dbReference type="EMBL" id="JAUKTV010000003">
    <property type="protein sequence ID" value="KAK0742411.1"/>
    <property type="molecule type" value="Genomic_DNA"/>
</dbReference>
<sequence length="230" mass="25776">MKTTVHVPALSKRFFPADRKADRKHSACPDSSFSIFFIFHWRKQTLKHAARSIRTPCGPCRIRGPGLSANPGTTSVRILLVLIDFPSAWCGQWWVPWRGWSLPHVCPPPGPLPATNAHINALMHAMQTTTCKRLKARCETNRRGKIPPIATCQPSKQHVTLNAKHKGHLPFSSFFLPPAPHGRMVRTTHWVCLAPPTAAEPLGIYGSHPSSLRFHGFEDFLFLMVSARQE</sequence>
<organism evidence="1 2">
    <name type="scientific">Apiosordaria backusii</name>
    <dbReference type="NCBI Taxonomy" id="314023"/>
    <lineage>
        <taxon>Eukaryota</taxon>
        <taxon>Fungi</taxon>
        <taxon>Dikarya</taxon>
        <taxon>Ascomycota</taxon>
        <taxon>Pezizomycotina</taxon>
        <taxon>Sordariomycetes</taxon>
        <taxon>Sordariomycetidae</taxon>
        <taxon>Sordariales</taxon>
        <taxon>Lasiosphaeriaceae</taxon>
        <taxon>Apiosordaria</taxon>
    </lineage>
</organism>
<name>A0AA40K1I7_9PEZI</name>
<accession>A0AA40K1I7</accession>
<reference evidence="1" key="1">
    <citation type="submission" date="2023-06" db="EMBL/GenBank/DDBJ databases">
        <title>Genome-scale phylogeny and comparative genomics of the fungal order Sordariales.</title>
        <authorList>
            <consortium name="Lawrence Berkeley National Laboratory"/>
            <person name="Hensen N."/>
            <person name="Bonometti L."/>
            <person name="Westerberg I."/>
            <person name="Brannstrom I.O."/>
            <person name="Guillou S."/>
            <person name="Cros-Aarteil S."/>
            <person name="Calhoun S."/>
            <person name="Haridas S."/>
            <person name="Kuo A."/>
            <person name="Mondo S."/>
            <person name="Pangilinan J."/>
            <person name="Riley R."/>
            <person name="Labutti K."/>
            <person name="Andreopoulos B."/>
            <person name="Lipzen A."/>
            <person name="Chen C."/>
            <person name="Yanf M."/>
            <person name="Daum C."/>
            <person name="Ng V."/>
            <person name="Clum A."/>
            <person name="Steindorff A."/>
            <person name="Ohm R."/>
            <person name="Martin F."/>
            <person name="Silar P."/>
            <person name="Natvig D."/>
            <person name="Lalanne C."/>
            <person name="Gautier V."/>
            <person name="Ament-Velasquez S.L."/>
            <person name="Kruys A."/>
            <person name="Hutchinson M.I."/>
            <person name="Powell A.J."/>
            <person name="Barry K."/>
            <person name="Miller A.N."/>
            <person name="Grigoriev I.V."/>
            <person name="Debuchy R."/>
            <person name="Gladieux P."/>
            <person name="Thoren M.H."/>
            <person name="Johannesson H."/>
        </authorList>
    </citation>
    <scope>NUCLEOTIDE SEQUENCE</scope>
    <source>
        <strain evidence="1">CBS 540.89</strain>
    </source>
</reference>
<gene>
    <name evidence="1" type="ORF">B0T21DRAFT_130118</name>
</gene>
<protein>
    <submittedName>
        <fullName evidence="1">Uncharacterized protein</fullName>
    </submittedName>
</protein>
<proteinExistence type="predicted"/>
<evidence type="ECO:0000313" key="2">
    <source>
        <dbReference type="Proteomes" id="UP001172159"/>
    </source>
</evidence>
<dbReference type="Proteomes" id="UP001172159">
    <property type="component" value="Unassembled WGS sequence"/>
</dbReference>
<keyword evidence="2" id="KW-1185">Reference proteome</keyword>